<evidence type="ECO:0000313" key="3">
    <source>
        <dbReference type="Proteomes" id="UP000030595"/>
    </source>
</evidence>
<dbReference type="SUPFAM" id="SSF140453">
    <property type="entry name" value="EsxAB dimer-like"/>
    <property type="match status" value="1"/>
</dbReference>
<dbReference type="EMBL" id="JPVQ01000013">
    <property type="protein sequence ID" value="KGR90854.1"/>
    <property type="molecule type" value="Genomic_DNA"/>
</dbReference>
<dbReference type="Gene3D" id="1.10.287.1060">
    <property type="entry name" value="ESAT-6-like"/>
    <property type="match status" value="1"/>
</dbReference>
<reference evidence="2 3" key="1">
    <citation type="submission" date="2014-02" db="EMBL/GenBank/DDBJ databases">
        <title>Draft genome sequence of Lysinibacillus massiliensis CCUG 49529.</title>
        <authorList>
            <person name="Zhang F."/>
            <person name="Wang G."/>
            <person name="Zhang L."/>
        </authorList>
    </citation>
    <scope>NUCLEOTIDE SEQUENCE [LARGE SCALE GENOMIC DNA]</scope>
    <source>
        <strain evidence="2 3">CCUG 49529</strain>
    </source>
</reference>
<accession>A0A0A3J1I1</accession>
<sequence>MSGIIRVTPAELEGMSNRYGSESAQVEEQISRLDSMIQELQGMWEGESSRAFAEQYDSLRPSIVDMQRLLQDVSTQLKNTAHALDDADRQIASQIRG</sequence>
<dbReference type="Pfam" id="PF06013">
    <property type="entry name" value="WXG100"/>
    <property type="match status" value="1"/>
</dbReference>
<name>A0A0A3J1I1_9BACL</name>
<dbReference type="OrthoDB" id="4978934at2"/>
<comment type="similarity">
    <text evidence="1">Belongs to the WXG100 family.</text>
</comment>
<dbReference type="Proteomes" id="UP000030595">
    <property type="component" value="Unassembled WGS sequence"/>
</dbReference>
<evidence type="ECO:0000256" key="1">
    <source>
        <dbReference type="RuleBase" id="RU362001"/>
    </source>
</evidence>
<dbReference type="AlphaFoldDB" id="A0A0A3J1I1"/>
<dbReference type="InterPro" id="IPR036689">
    <property type="entry name" value="ESAT-6-like_sf"/>
</dbReference>
<organism evidence="2 3">
    <name type="scientific">Ureibacillus massiliensis 4400831 = CIP 108448 = CCUG 49529</name>
    <dbReference type="NCBI Taxonomy" id="1211035"/>
    <lineage>
        <taxon>Bacteria</taxon>
        <taxon>Bacillati</taxon>
        <taxon>Bacillota</taxon>
        <taxon>Bacilli</taxon>
        <taxon>Bacillales</taxon>
        <taxon>Caryophanaceae</taxon>
        <taxon>Ureibacillus</taxon>
    </lineage>
</organism>
<dbReference type="RefSeq" id="WP_036175440.1">
    <property type="nucleotide sequence ID" value="NZ_AVCZ01000013.1"/>
</dbReference>
<proteinExistence type="inferred from homology"/>
<gene>
    <name evidence="2" type="ORF">CD30_09075</name>
</gene>
<evidence type="ECO:0000313" key="2">
    <source>
        <dbReference type="EMBL" id="KGR90854.1"/>
    </source>
</evidence>
<dbReference type="eggNOG" id="COG4842">
    <property type="taxonomic scope" value="Bacteria"/>
</dbReference>
<comment type="caution">
    <text evidence="2">The sequence shown here is derived from an EMBL/GenBank/DDBJ whole genome shotgun (WGS) entry which is preliminary data.</text>
</comment>
<dbReference type="InterPro" id="IPR010310">
    <property type="entry name" value="T7SS_ESAT-6-like"/>
</dbReference>
<dbReference type="NCBIfam" id="TIGR03930">
    <property type="entry name" value="WXG100_ESAT6"/>
    <property type="match status" value="1"/>
</dbReference>
<keyword evidence="3" id="KW-1185">Reference proteome</keyword>
<protein>
    <recommendedName>
        <fullName evidence="1">ESAT-6-like protein</fullName>
    </recommendedName>
</protein>